<dbReference type="Gene3D" id="3.40.850.10">
    <property type="entry name" value="Kinesin motor domain"/>
    <property type="match status" value="1"/>
</dbReference>
<comment type="similarity">
    <text evidence="7">Belongs to the TRAFAC class myosin-kinesin ATPase superfamily. Kinesin family.</text>
</comment>
<dbReference type="InterPro" id="IPR036961">
    <property type="entry name" value="Kinesin_motor_dom_sf"/>
</dbReference>
<name>A0ABN8NY66_9CNID</name>
<keyword evidence="4 7" id="KW-0067">ATP-binding</keyword>
<proteinExistence type="inferred from homology"/>
<comment type="caution">
    <text evidence="11">The sequence shown here is derived from an EMBL/GenBank/DDBJ whole genome shotgun (WGS) entry which is preliminary data.</text>
</comment>
<reference evidence="11 12" key="1">
    <citation type="submission" date="2022-05" db="EMBL/GenBank/DDBJ databases">
        <authorList>
            <consortium name="Genoscope - CEA"/>
            <person name="William W."/>
        </authorList>
    </citation>
    <scope>NUCLEOTIDE SEQUENCE [LARGE SCALE GENOMIC DNA]</scope>
</reference>
<dbReference type="PRINTS" id="PR00380">
    <property type="entry name" value="KINESINHEAVY"/>
</dbReference>
<sequence>MASVTEPSNWKSELLGFDDDDDVDHNDVNDDDDDDDYDDDDCIRYADVFEDTSVSRVQVYVRIRPIVQGDVTSITGKGAVSVEAPDLTQVRVADGKKEKIFQFDQVLPPEASNEEVYQVVGKPLVEASMTGLNSILMAYGQTGAGKTHTLMASADGLTTSVVSHVFALIGKDAAHSYAVTCSYLQIYQERVYDLLASEKSGTEVFLREHPKKGVYVENLSEYSVKSPEEIVRLLKSGKRRLAVAETKMNRQSSRSHAVCLLKIERLSVPRRYGGITDSLSSYESYYMSGNSDADTSSDSGSLDALSSYHCDEDEELLRRITSKTRGLAAVRGKLYVCDLAGSERVKKTKAAGERLQEAQSINSSLLELGNVIQALSEGTRRHIPYRNSVLTRLLQDGLDGNSKTSLIVCVSPSFCDVNETLCSLKFGLRAMKIHNVAQVNANEIDFEKMAKQLSETLEGREREWRKQKSEYESYIMTLEAERDARSRHDGMVKINSDSLDPAEKAHLPVTLVNGSLKNQTKAVLLAELVSMELFYGLEDLLKAGPTGMAHGFTSPKLYSSLTDRDLLLQSAETLLELTEYFFMKSTLSDDDNNTNTAQRKFEAQEQTTEKPYRFLVQGQGTLHSTPSTESSYERKLLRVRERLSRLKRTTDSAALGFLSTFLDAKLEEKEKGLRDYKKRLYDLLKLLVTSQDSSADDDRINSLRLEQSLCHVLMDKALLNCILLLDKADMESRMKTLAVPQSHFDYSGIISMTPIQFDCSSQSSDDFVPSPPLSGTGRLTSVDEGVVLESSSDSTNSREKLTSHLENATEELEAENKRLYERNEELRKRHLQVEEEKSELTLKALELERNLERNEKKLHSYRQLETTDMIDLQDKVEEKEFETCELLARVEELEDELQAKVQATSLLKENERQLRGQLSEERKHFEDLEEQNAKLKLKFKHLEDRFEENELKLASYTKSESLDSNKVMKQLESLIAENKTLNLRIFQLQGELTEKSDISSAKQNETGDLKFTEDQNKNLERKIIDLEVKLKEQQVKILSVKEYERRLRAELCKEMTKKLTKAQTRSRELGEKILELEAKLRDAEQQYNTVQGLDLNTRSAMLDDIRALKDKLQYSESRNKELNLSVQDAEERLRLSQREVLLVKQSEIDLREKVQLLESENCRIQDKLRTSKEERTTRPPTGRTADRLEKLRKENANLSLELKSFRENILKLESDLLRKDQEILTLRNESVDLSSELCKLRNELDEGVKNKTDELKKSSEAQAKLASRLALLERELTELRRSKTQESDRVVEVVDGRSDSTGSTLLISDVNFELAVNSESTESFLEKPENSDFVGDSQMDRKQLLKEQKQLQIVIGELQNEKSRMADRNEKLLQDLKTLEANLSIIESAFRLCRSENECLQQEVNIKSAEANTVRTYASFCSEKANELRSEMAAHRENEACLEKRLSDLEKESAQVRNEMGHGMLEMSELKERKESVEKKIVDASRVVDHLKQEIVGLVNGMLTLQRELNVHIDKMLDCLGLDEKSVQHFRVRQLSAGSNDISTQTEESGSEVSSELSEVFLSSSPFPFRLLPDKEGFLNPSDVSVIRESKTEILRLQDELKAKVLAIKDLLNSNKGSVAKVDDERSGEVHAKAALGILAFGPKNTSGLPRLSKAERVKLSSLLSRLKEELVRERKTNSDGRSSGDGNDLCVLYDNLESKLSRLSCELATKENEITDLLSERTQLQNELEECEKGLSVCRHCNCKVSQELEEKRKRLEGSLLSQAQDTSRLESEICEFMEYRQRLEGELDLIKGQITNLEDELDVRKILIERCIGPRPEGDEREITNSDSSKDETDDFKPSLPGKKRKSQKRVTFENIDSSETVEKSFNKRRRQKSDILNGQEIEEFHLNPNRWKESDMNASDIDLCELLASIPRDLPKKAPTPEELEISNMANRLSGYDNMSFEDKIEYATIIRKSEATGLEGSNEAQRVLINGVDKHHKGSNEDGRADHDDDGQVTCQMCGLFRKRN</sequence>
<keyword evidence="6" id="KW-0206">Cytoskeleton</keyword>
<dbReference type="InterPro" id="IPR027417">
    <property type="entry name" value="P-loop_NTPase"/>
</dbReference>
<dbReference type="PROSITE" id="PS00411">
    <property type="entry name" value="KINESIN_MOTOR_1"/>
    <property type="match status" value="1"/>
</dbReference>
<comment type="subcellular location">
    <subcellularLocation>
        <location evidence="1">Cytoplasm</location>
        <location evidence="1">Cytoskeleton</location>
    </subcellularLocation>
</comment>
<evidence type="ECO:0000256" key="2">
    <source>
        <dbReference type="ARBA" id="ARBA00022490"/>
    </source>
</evidence>
<dbReference type="InterPro" id="IPR027640">
    <property type="entry name" value="Kinesin-like_fam"/>
</dbReference>
<dbReference type="InterPro" id="IPR019821">
    <property type="entry name" value="Kinesin_motor_CS"/>
</dbReference>
<dbReference type="SMART" id="SM00129">
    <property type="entry name" value="KISc"/>
    <property type="match status" value="1"/>
</dbReference>
<evidence type="ECO:0000256" key="1">
    <source>
        <dbReference type="ARBA" id="ARBA00004245"/>
    </source>
</evidence>
<dbReference type="Pfam" id="PF00225">
    <property type="entry name" value="Kinesin"/>
    <property type="match status" value="2"/>
</dbReference>
<gene>
    <name evidence="11" type="ORF">PLOB_00031953</name>
</gene>
<evidence type="ECO:0000256" key="9">
    <source>
        <dbReference type="SAM" id="MobiDB-lite"/>
    </source>
</evidence>
<evidence type="ECO:0000256" key="3">
    <source>
        <dbReference type="ARBA" id="ARBA00022741"/>
    </source>
</evidence>
<keyword evidence="2" id="KW-0963">Cytoplasm</keyword>
<feature type="compositionally biased region" description="Polar residues" evidence="9">
    <location>
        <begin position="1"/>
        <end position="11"/>
    </location>
</feature>
<feature type="domain" description="Kinesin motor" evidence="10">
    <location>
        <begin position="56"/>
        <end position="433"/>
    </location>
</feature>
<feature type="coiled-coil region" evidence="8">
    <location>
        <begin position="1694"/>
        <end position="1802"/>
    </location>
</feature>
<dbReference type="SUPFAM" id="SSF52540">
    <property type="entry name" value="P-loop containing nucleoside triphosphate hydrolases"/>
    <property type="match status" value="1"/>
</dbReference>
<dbReference type="EMBL" id="CALNXK010000041">
    <property type="protein sequence ID" value="CAH3125669.1"/>
    <property type="molecule type" value="Genomic_DNA"/>
</dbReference>
<protein>
    <recommendedName>
        <fullName evidence="10">Kinesin motor domain-containing protein</fullName>
    </recommendedName>
</protein>
<accession>A0ABN8NY66</accession>
<feature type="compositionally biased region" description="Basic and acidic residues" evidence="9">
    <location>
        <begin position="1818"/>
        <end position="1839"/>
    </location>
</feature>
<feature type="binding site" evidence="7">
    <location>
        <begin position="140"/>
        <end position="147"/>
    </location>
    <ligand>
        <name>ATP</name>
        <dbReference type="ChEBI" id="CHEBI:30616"/>
    </ligand>
</feature>
<dbReference type="Proteomes" id="UP001159405">
    <property type="component" value="Unassembled WGS sequence"/>
</dbReference>
<feature type="coiled-coil region" evidence="8">
    <location>
        <begin position="1341"/>
        <end position="1389"/>
    </location>
</feature>
<evidence type="ECO:0000256" key="7">
    <source>
        <dbReference type="PROSITE-ProRule" id="PRU00283"/>
    </source>
</evidence>
<evidence type="ECO:0000259" key="10">
    <source>
        <dbReference type="PROSITE" id="PS50067"/>
    </source>
</evidence>
<feature type="coiled-coil region" evidence="8">
    <location>
        <begin position="1425"/>
        <end position="1494"/>
    </location>
</feature>
<evidence type="ECO:0000256" key="8">
    <source>
        <dbReference type="SAM" id="Coils"/>
    </source>
</evidence>
<feature type="coiled-coil region" evidence="8">
    <location>
        <begin position="798"/>
        <end position="864"/>
    </location>
</feature>
<feature type="region of interest" description="Disordered" evidence="9">
    <location>
        <begin position="1818"/>
        <end position="1854"/>
    </location>
</feature>
<feature type="coiled-coil region" evidence="8">
    <location>
        <begin position="1255"/>
        <end position="1289"/>
    </location>
</feature>
<keyword evidence="12" id="KW-1185">Reference proteome</keyword>
<feature type="coiled-coil region" evidence="8">
    <location>
        <begin position="1188"/>
        <end position="1229"/>
    </location>
</feature>
<evidence type="ECO:0000256" key="6">
    <source>
        <dbReference type="ARBA" id="ARBA00023212"/>
    </source>
</evidence>
<evidence type="ECO:0000256" key="4">
    <source>
        <dbReference type="ARBA" id="ARBA00022840"/>
    </source>
</evidence>
<organism evidence="11 12">
    <name type="scientific">Porites lobata</name>
    <dbReference type="NCBI Taxonomy" id="104759"/>
    <lineage>
        <taxon>Eukaryota</taxon>
        <taxon>Metazoa</taxon>
        <taxon>Cnidaria</taxon>
        <taxon>Anthozoa</taxon>
        <taxon>Hexacorallia</taxon>
        <taxon>Scleractinia</taxon>
        <taxon>Fungiina</taxon>
        <taxon>Poritidae</taxon>
        <taxon>Porites</taxon>
    </lineage>
</organism>
<keyword evidence="7" id="KW-0505">Motor protein</keyword>
<keyword evidence="3 7" id="KW-0547">Nucleotide-binding</keyword>
<evidence type="ECO:0000256" key="5">
    <source>
        <dbReference type="ARBA" id="ARBA00023054"/>
    </source>
</evidence>
<dbReference type="PANTHER" id="PTHR47969">
    <property type="entry name" value="CHROMOSOME-ASSOCIATED KINESIN KIF4A-RELATED"/>
    <property type="match status" value="1"/>
</dbReference>
<feature type="coiled-coil region" evidence="8">
    <location>
        <begin position="890"/>
        <end position="1139"/>
    </location>
</feature>
<dbReference type="CDD" id="cd00106">
    <property type="entry name" value="KISc"/>
    <property type="match status" value="1"/>
</dbReference>
<feature type="region of interest" description="Disordered" evidence="9">
    <location>
        <begin position="1"/>
        <end position="39"/>
    </location>
</feature>
<dbReference type="InterPro" id="IPR001752">
    <property type="entry name" value="Kinesin_motor_dom"/>
</dbReference>
<evidence type="ECO:0000313" key="11">
    <source>
        <dbReference type="EMBL" id="CAH3125669.1"/>
    </source>
</evidence>
<dbReference type="PANTHER" id="PTHR47969:SF15">
    <property type="entry name" value="CHROMOSOME-ASSOCIATED KINESIN KIF4A-RELATED"/>
    <property type="match status" value="1"/>
</dbReference>
<feature type="compositionally biased region" description="Acidic residues" evidence="9">
    <location>
        <begin position="16"/>
        <end position="39"/>
    </location>
</feature>
<dbReference type="PROSITE" id="PS50067">
    <property type="entry name" value="KINESIN_MOTOR_2"/>
    <property type="match status" value="1"/>
</dbReference>
<keyword evidence="5 8" id="KW-0175">Coiled coil</keyword>
<evidence type="ECO:0000313" key="12">
    <source>
        <dbReference type="Proteomes" id="UP001159405"/>
    </source>
</evidence>